<evidence type="ECO:0000313" key="3">
    <source>
        <dbReference type="Proteomes" id="UP001429984"/>
    </source>
</evidence>
<evidence type="ECO:0000313" key="2">
    <source>
        <dbReference type="EMBL" id="MBF6024458.1"/>
    </source>
</evidence>
<accession>A0ABS0B6G0</accession>
<dbReference type="InterPro" id="IPR018306">
    <property type="entry name" value="Phage_T5_Orf172_DNA-bd"/>
</dbReference>
<proteinExistence type="predicted"/>
<dbReference type="RefSeq" id="WP_194931054.1">
    <property type="nucleotide sequence ID" value="NZ_JADLZT010000005.1"/>
</dbReference>
<reference evidence="2 3" key="1">
    <citation type="submission" date="2020-11" db="EMBL/GenBank/DDBJ databases">
        <title>Draft Genome Sequence and Secondary Metabolite Biosynthetic Potential of the Lysobacter niastensis Type strain DSM 18481.</title>
        <authorList>
            <person name="Turrini P."/>
            <person name="Artuso I."/>
            <person name="Tescari M."/>
            <person name="Lugli G.A."/>
            <person name="Frangipani E."/>
            <person name="Ventura M."/>
            <person name="Visca P."/>
        </authorList>
    </citation>
    <scope>NUCLEOTIDE SEQUENCE [LARGE SCALE GENOMIC DNA]</scope>
    <source>
        <strain evidence="2 3">DSM 18481</strain>
    </source>
</reference>
<dbReference type="Proteomes" id="UP001429984">
    <property type="component" value="Unassembled WGS sequence"/>
</dbReference>
<evidence type="ECO:0000259" key="1">
    <source>
        <dbReference type="Pfam" id="PF10544"/>
    </source>
</evidence>
<comment type="caution">
    <text evidence="2">The sequence shown here is derived from an EMBL/GenBank/DDBJ whole genome shotgun (WGS) entry which is preliminary data.</text>
</comment>
<keyword evidence="3" id="KW-1185">Reference proteome</keyword>
<dbReference type="EMBL" id="JADLZT010000005">
    <property type="protein sequence ID" value="MBF6024458.1"/>
    <property type="molecule type" value="Genomic_DNA"/>
</dbReference>
<gene>
    <name evidence="2" type="ORF">IU514_10500</name>
</gene>
<name>A0ABS0B6G0_9GAMM</name>
<feature type="domain" description="Bacteriophage T5 Orf172 DNA-binding" evidence="1">
    <location>
        <begin position="28"/>
        <end position="114"/>
    </location>
</feature>
<sequence>MGKPLIRSSDRRGGASEGQCFLYTLPCRDEDLVKVGFSRDPLARMESLHARYYDFFDLDRGFVVEIDTVSEARRFELRLKSALAQHNAPQPLSIHDPAGGSTEWYRGAYGRLMEEAEMLESDGFTVHHPLRDWIGPRLAMRSDRLYGWGEVVLTAVEGEPSDLDLPESKSLRAKVLSTLDAYSALDIPLAPLLPDAVMAWYRREWSATHIDPLPGEADDAIGQSH</sequence>
<protein>
    <submittedName>
        <fullName evidence="2">GIY-YIG nuclease family protein</fullName>
    </submittedName>
</protein>
<organism evidence="2 3">
    <name type="scientific">Lysobacter niastensis</name>
    <dbReference type="NCBI Taxonomy" id="380629"/>
    <lineage>
        <taxon>Bacteria</taxon>
        <taxon>Pseudomonadati</taxon>
        <taxon>Pseudomonadota</taxon>
        <taxon>Gammaproteobacteria</taxon>
        <taxon>Lysobacterales</taxon>
        <taxon>Lysobacteraceae</taxon>
        <taxon>Lysobacter</taxon>
    </lineage>
</organism>
<dbReference type="Pfam" id="PF10544">
    <property type="entry name" value="T5orf172"/>
    <property type="match status" value="1"/>
</dbReference>